<evidence type="ECO:0000313" key="2">
    <source>
        <dbReference type="EMBL" id="KAL2062463.1"/>
    </source>
</evidence>
<organism evidence="2 3">
    <name type="scientific">Oculimacula yallundae</name>
    <dbReference type="NCBI Taxonomy" id="86028"/>
    <lineage>
        <taxon>Eukaryota</taxon>
        <taxon>Fungi</taxon>
        <taxon>Dikarya</taxon>
        <taxon>Ascomycota</taxon>
        <taxon>Pezizomycotina</taxon>
        <taxon>Leotiomycetes</taxon>
        <taxon>Helotiales</taxon>
        <taxon>Ploettnerulaceae</taxon>
        <taxon>Oculimacula</taxon>
    </lineage>
</organism>
<dbReference type="EMBL" id="JAZHXI010000017">
    <property type="protein sequence ID" value="KAL2062463.1"/>
    <property type="molecule type" value="Genomic_DNA"/>
</dbReference>
<evidence type="ECO:0000313" key="3">
    <source>
        <dbReference type="Proteomes" id="UP001595075"/>
    </source>
</evidence>
<keyword evidence="3" id="KW-1185">Reference proteome</keyword>
<comment type="caution">
    <text evidence="2">The sequence shown here is derived from an EMBL/GenBank/DDBJ whole genome shotgun (WGS) entry which is preliminary data.</text>
</comment>
<reference evidence="2 3" key="1">
    <citation type="journal article" date="2024" name="Commun. Biol.">
        <title>Comparative genomic analysis of thermophilic fungi reveals convergent evolutionary adaptations and gene losses.</title>
        <authorList>
            <person name="Steindorff A.S."/>
            <person name="Aguilar-Pontes M.V."/>
            <person name="Robinson A.J."/>
            <person name="Andreopoulos B."/>
            <person name="LaButti K."/>
            <person name="Kuo A."/>
            <person name="Mondo S."/>
            <person name="Riley R."/>
            <person name="Otillar R."/>
            <person name="Haridas S."/>
            <person name="Lipzen A."/>
            <person name="Grimwood J."/>
            <person name="Schmutz J."/>
            <person name="Clum A."/>
            <person name="Reid I.D."/>
            <person name="Moisan M.C."/>
            <person name="Butler G."/>
            <person name="Nguyen T.T.M."/>
            <person name="Dewar K."/>
            <person name="Conant G."/>
            <person name="Drula E."/>
            <person name="Henrissat B."/>
            <person name="Hansel C."/>
            <person name="Singer S."/>
            <person name="Hutchinson M.I."/>
            <person name="de Vries R.P."/>
            <person name="Natvig D.O."/>
            <person name="Powell A.J."/>
            <person name="Tsang A."/>
            <person name="Grigoriev I.V."/>
        </authorList>
    </citation>
    <scope>NUCLEOTIDE SEQUENCE [LARGE SCALE GENOMIC DNA]</scope>
    <source>
        <strain evidence="2 3">CBS 494.80</strain>
    </source>
</reference>
<protein>
    <submittedName>
        <fullName evidence="2">Uncharacterized protein</fullName>
    </submittedName>
</protein>
<accession>A0ABR4BXU7</accession>
<sequence>MVSSSFSASPSRSPELFDDFLRPFFRIPQRLSPGLTDMNNPRASWAQAEMFISYHLSLGWHPDTLLEKIEREANNARNMSEFNDTFLPYCARVLLNMRGAGQFWDSEERLEFRGELVGNGNKNGYGYNSTHLRCNRFLDAALVGQYGIDQATRNEMNQCRLLDSETKDRLENMWVMLRREVERVWQARATSPIAVQDGGREPSRSRVTVNTPPPRVERRVTFPYEPPMTESSVTDHRSQLNEEETPLKIPPILKPCSPMVHLAVDGMIRFDRKNLQYKPSLTMTQAWISTSLDFAWALLLKAIRDRTLASIPPSSSPRDMENLRSSMVELVVGSDMALISTPLIIVETSLAENPTWEKMHTINPEAENSTWEKMVIKDQEADNPRWNTLITDAEIGESSAWRMILIIADTMGDTPAETEDLQTDLTAPEAIPSTLYLEEDRETKAPAQARKGVDTTSYLERGILILLSRNITLSNGRQSCCSDGSLATTNPTLQARLAINCIPIFFFDTRTAYSTHLNTSSLTLWMLSTGKSMTFCIP</sequence>
<dbReference type="Proteomes" id="UP001595075">
    <property type="component" value="Unassembled WGS sequence"/>
</dbReference>
<evidence type="ECO:0000256" key="1">
    <source>
        <dbReference type="SAM" id="MobiDB-lite"/>
    </source>
</evidence>
<feature type="region of interest" description="Disordered" evidence="1">
    <location>
        <begin position="195"/>
        <end position="220"/>
    </location>
</feature>
<name>A0ABR4BXU7_9HELO</name>
<proteinExistence type="predicted"/>
<gene>
    <name evidence="2" type="ORF">VTL71DRAFT_6729</name>
</gene>